<dbReference type="Proteomes" id="UP001303473">
    <property type="component" value="Unassembled WGS sequence"/>
</dbReference>
<organism evidence="2 3">
    <name type="scientific">Diplogelasinospora grovesii</name>
    <dbReference type="NCBI Taxonomy" id="303347"/>
    <lineage>
        <taxon>Eukaryota</taxon>
        <taxon>Fungi</taxon>
        <taxon>Dikarya</taxon>
        <taxon>Ascomycota</taxon>
        <taxon>Pezizomycotina</taxon>
        <taxon>Sordariomycetes</taxon>
        <taxon>Sordariomycetidae</taxon>
        <taxon>Sordariales</taxon>
        <taxon>Diplogelasinosporaceae</taxon>
        <taxon>Diplogelasinospora</taxon>
    </lineage>
</organism>
<name>A0AAN6NEP0_9PEZI</name>
<reference evidence="3" key="1">
    <citation type="journal article" date="2023" name="Mol. Phylogenet. Evol.">
        <title>Genome-scale phylogeny and comparative genomics of the fungal order Sordariales.</title>
        <authorList>
            <person name="Hensen N."/>
            <person name="Bonometti L."/>
            <person name="Westerberg I."/>
            <person name="Brannstrom I.O."/>
            <person name="Guillou S."/>
            <person name="Cros-Aarteil S."/>
            <person name="Calhoun S."/>
            <person name="Haridas S."/>
            <person name="Kuo A."/>
            <person name="Mondo S."/>
            <person name="Pangilinan J."/>
            <person name="Riley R."/>
            <person name="LaButti K."/>
            <person name="Andreopoulos B."/>
            <person name="Lipzen A."/>
            <person name="Chen C."/>
            <person name="Yan M."/>
            <person name="Daum C."/>
            <person name="Ng V."/>
            <person name="Clum A."/>
            <person name="Steindorff A."/>
            <person name="Ohm R.A."/>
            <person name="Martin F."/>
            <person name="Silar P."/>
            <person name="Natvig D.O."/>
            <person name="Lalanne C."/>
            <person name="Gautier V."/>
            <person name="Ament-Velasquez S.L."/>
            <person name="Kruys A."/>
            <person name="Hutchinson M.I."/>
            <person name="Powell A.J."/>
            <person name="Barry K."/>
            <person name="Miller A.N."/>
            <person name="Grigoriev I.V."/>
            <person name="Debuchy R."/>
            <person name="Gladieux P."/>
            <person name="Hiltunen Thoren M."/>
            <person name="Johannesson H."/>
        </authorList>
    </citation>
    <scope>NUCLEOTIDE SEQUENCE [LARGE SCALE GENOMIC DNA]</scope>
    <source>
        <strain evidence="3">CBS 340.73</strain>
    </source>
</reference>
<evidence type="ECO:0000256" key="1">
    <source>
        <dbReference type="SAM" id="Phobius"/>
    </source>
</evidence>
<keyword evidence="1" id="KW-1133">Transmembrane helix</keyword>
<proteinExistence type="predicted"/>
<feature type="transmembrane region" description="Helical" evidence="1">
    <location>
        <begin position="33"/>
        <end position="51"/>
    </location>
</feature>
<dbReference type="EMBL" id="MU853764">
    <property type="protein sequence ID" value="KAK3943736.1"/>
    <property type="molecule type" value="Genomic_DNA"/>
</dbReference>
<keyword evidence="3" id="KW-1185">Reference proteome</keyword>
<keyword evidence="1" id="KW-0472">Membrane</keyword>
<sequence>MKLAQACRPALIESLIVLQIVLIAPHMALGRVIVSHIYIAGLALVFLLHAASCKRAFTWAGYYY</sequence>
<dbReference type="AlphaFoldDB" id="A0AAN6NEP0"/>
<keyword evidence="1" id="KW-0812">Transmembrane</keyword>
<feature type="transmembrane region" description="Helical" evidence="1">
    <location>
        <begin position="7"/>
        <end position="27"/>
    </location>
</feature>
<evidence type="ECO:0000313" key="3">
    <source>
        <dbReference type="Proteomes" id="UP001303473"/>
    </source>
</evidence>
<accession>A0AAN6NEP0</accession>
<evidence type="ECO:0000313" key="2">
    <source>
        <dbReference type="EMBL" id="KAK3943736.1"/>
    </source>
</evidence>
<gene>
    <name evidence="2" type="ORF">QBC46DRAFT_29537</name>
</gene>
<comment type="caution">
    <text evidence="2">The sequence shown here is derived from an EMBL/GenBank/DDBJ whole genome shotgun (WGS) entry which is preliminary data.</text>
</comment>
<protein>
    <submittedName>
        <fullName evidence="2">Uncharacterized protein</fullName>
    </submittedName>
</protein>